<dbReference type="SUPFAM" id="SSF51905">
    <property type="entry name" value="FAD/NAD(P)-binding domain"/>
    <property type="match status" value="1"/>
</dbReference>
<name>A0A164XSB5_9AGAM</name>
<evidence type="ECO:0000313" key="3">
    <source>
        <dbReference type="Proteomes" id="UP000076722"/>
    </source>
</evidence>
<organism evidence="2 3">
    <name type="scientific">Sistotremastrum niveocremeum HHB9708</name>
    <dbReference type="NCBI Taxonomy" id="1314777"/>
    <lineage>
        <taxon>Eukaryota</taxon>
        <taxon>Fungi</taxon>
        <taxon>Dikarya</taxon>
        <taxon>Basidiomycota</taxon>
        <taxon>Agaricomycotina</taxon>
        <taxon>Agaricomycetes</taxon>
        <taxon>Sistotremastrales</taxon>
        <taxon>Sistotremastraceae</taxon>
        <taxon>Sertulicium</taxon>
        <taxon>Sertulicium niveocremeum</taxon>
    </lineage>
</organism>
<dbReference type="Pfam" id="PF13450">
    <property type="entry name" value="NAD_binding_8"/>
    <property type="match status" value="1"/>
</dbReference>
<sequence>MLSKSVLELPFKKPRKIKIICIGAGYSGIAFAYKVSRELNDVELIIYEKNAGIGGTWYENRYPGCACDVPSHSYTFSWAGYPKWTKFWASASEILSYLEECVQKWDLLQYIQCNHSVMSAKWDRELSKWKLEILNANTNGVFIDTADVVFNATGSLNRWKWPDINGLNLFRGHVVHSAAWDSSFDFSSKKVLLVGGGPSSVQILPQLQPIVSSLTFHIRSPLYVTRMFGQDCSPEGGIYTQDDIAKFALEPTYLLEHRKKVSATIWGGFDVMRKDSPKQLEARTKVQEDMRRRLEYREDLCRKLIPTWHLGCKRAVPGINFLETLLLPNVRVLSGEILEIKENSVITQEAGEDEYDAIICATGFDTSCKPAFPILGRDGVDLREHWSTSVDNYLSVAVHGFPNYFLGCGPNNPTVLPSIEVAAGYAVQCIRKIQSEGIRSMEATKEAVDDFMAYKRLFMEQMVWTSPCSSWYKGGSRDGDVIGQWVGSPLHYMAALGEPRFEDYHIDYLHGNRFAYLGSGQTLEEVAGTNLAWYVRRI</sequence>
<keyword evidence="3" id="KW-1185">Reference proteome</keyword>
<evidence type="ECO:0000256" key="1">
    <source>
        <dbReference type="ARBA" id="ARBA00010139"/>
    </source>
</evidence>
<evidence type="ECO:0000313" key="2">
    <source>
        <dbReference type="EMBL" id="KZS96244.1"/>
    </source>
</evidence>
<proteinExistence type="inferred from homology"/>
<protein>
    <submittedName>
        <fullName evidence="2">FAD/NAD(P)-binding domain-containing protein</fullName>
    </submittedName>
</protein>
<dbReference type="OrthoDB" id="74360at2759"/>
<gene>
    <name evidence="2" type="ORF">SISNIDRAFT_407540</name>
</gene>
<dbReference type="PANTHER" id="PTHR42877:SF8">
    <property type="entry name" value="MONOOXYGENASE"/>
    <property type="match status" value="1"/>
</dbReference>
<dbReference type="InterPro" id="IPR036188">
    <property type="entry name" value="FAD/NAD-bd_sf"/>
</dbReference>
<dbReference type="AlphaFoldDB" id="A0A164XSB5"/>
<dbReference type="InterPro" id="IPR051209">
    <property type="entry name" value="FAD-bind_Monooxygenase_sf"/>
</dbReference>
<dbReference type="STRING" id="1314777.A0A164XSB5"/>
<comment type="similarity">
    <text evidence="1">Belongs to the FAD-binding monooxygenase family.</text>
</comment>
<accession>A0A164XSB5</accession>
<reference evidence="2 3" key="1">
    <citation type="journal article" date="2016" name="Mol. Biol. Evol.">
        <title>Comparative Genomics of Early-Diverging Mushroom-Forming Fungi Provides Insights into the Origins of Lignocellulose Decay Capabilities.</title>
        <authorList>
            <person name="Nagy L.G."/>
            <person name="Riley R."/>
            <person name="Tritt A."/>
            <person name="Adam C."/>
            <person name="Daum C."/>
            <person name="Floudas D."/>
            <person name="Sun H."/>
            <person name="Yadav J.S."/>
            <person name="Pangilinan J."/>
            <person name="Larsson K.H."/>
            <person name="Matsuura K."/>
            <person name="Barry K."/>
            <person name="Labutti K."/>
            <person name="Kuo R."/>
            <person name="Ohm R.A."/>
            <person name="Bhattacharya S.S."/>
            <person name="Shirouzu T."/>
            <person name="Yoshinaga Y."/>
            <person name="Martin F.M."/>
            <person name="Grigoriev I.V."/>
            <person name="Hibbett D.S."/>
        </authorList>
    </citation>
    <scope>NUCLEOTIDE SEQUENCE [LARGE SCALE GENOMIC DNA]</scope>
    <source>
        <strain evidence="2 3">HHB9708</strain>
    </source>
</reference>
<dbReference type="Gene3D" id="3.50.50.60">
    <property type="entry name" value="FAD/NAD(P)-binding domain"/>
    <property type="match status" value="2"/>
</dbReference>
<dbReference type="Proteomes" id="UP000076722">
    <property type="component" value="Unassembled WGS sequence"/>
</dbReference>
<dbReference type="EMBL" id="KV419399">
    <property type="protein sequence ID" value="KZS96244.1"/>
    <property type="molecule type" value="Genomic_DNA"/>
</dbReference>
<dbReference type="PANTHER" id="PTHR42877">
    <property type="entry name" value="L-ORNITHINE N(5)-MONOOXYGENASE-RELATED"/>
    <property type="match status" value="1"/>
</dbReference>